<proteinExistence type="predicted"/>
<evidence type="ECO:0000313" key="2">
    <source>
        <dbReference type="Proteomes" id="UP000828048"/>
    </source>
</evidence>
<evidence type="ECO:0000313" key="1">
    <source>
        <dbReference type="EMBL" id="KAH7840914.1"/>
    </source>
</evidence>
<reference evidence="1 2" key="1">
    <citation type="journal article" date="2021" name="Hortic Res">
        <title>High-quality reference genome and annotation aids understanding of berry development for evergreen blueberry (Vaccinium darrowii).</title>
        <authorList>
            <person name="Yu J."/>
            <person name="Hulse-Kemp A.M."/>
            <person name="Babiker E."/>
            <person name="Staton M."/>
        </authorList>
    </citation>
    <scope>NUCLEOTIDE SEQUENCE [LARGE SCALE GENOMIC DNA]</scope>
    <source>
        <strain evidence="2">cv. NJ 8807/NJ 8810</strain>
        <tissue evidence="1">Young leaf</tissue>
    </source>
</reference>
<name>A0ACB7XJB9_9ERIC</name>
<dbReference type="EMBL" id="CM037160">
    <property type="protein sequence ID" value="KAH7840914.1"/>
    <property type="molecule type" value="Genomic_DNA"/>
</dbReference>
<comment type="caution">
    <text evidence="1">The sequence shown here is derived from an EMBL/GenBank/DDBJ whole genome shotgun (WGS) entry which is preliminary data.</text>
</comment>
<sequence length="396" mass="44867">MPVRDAARTSILSSKWRIIWTTISQLVLGNQFFEETFRVKPIVHHDLTKAVDKILLRRNGPIRKFVLRLPVLPLNCSSDIDHWILFLSRNGIEDFTLDNSRNTLYKMHSCIYSCRELTHLKLANCILNPPRELSGFQKVIQLDFDRVTFVNNMLRTLLSSSRLLERLIIKHCSGIGQLNIRAGNLKGLIMNSNNGMESLSFVDTPKLWYCVIALGEAMESGTRGPDLRAEFLVDLPRVSVLFLDRFSLKLLAAGGGPGRHPTKFTLVKELTLHGMVFSDLDVFSCSLSLIRSCPNLMKLIIVFCPTTDLVVEQVANYFKQPACMDQTLAKLLSVKIYCLKGLKPQLRLIKLLLACSPKLETMFVHLCSQLDVNEGFKISKELSQYPRLSPKAAVKY</sequence>
<dbReference type="Proteomes" id="UP000828048">
    <property type="component" value="Chromosome 10"/>
</dbReference>
<accession>A0ACB7XJB9</accession>
<organism evidence="1 2">
    <name type="scientific">Vaccinium darrowii</name>
    <dbReference type="NCBI Taxonomy" id="229202"/>
    <lineage>
        <taxon>Eukaryota</taxon>
        <taxon>Viridiplantae</taxon>
        <taxon>Streptophyta</taxon>
        <taxon>Embryophyta</taxon>
        <taxon>Tracheophyta</taxon>
        <taxon>Spermatophyta</taxon>
        <taxon>Magnoliopsida</taxon>
        <taxon>eudicotyledons</taxon>
        <taxon>Gunneridae</taxon>
        <taxon>Pentapetalae</taxon>
        <taxon>asterids</taxon>
        <taxon>Ericales</taxon>
        <taxon>Ericaceae</taxon>
        <taxon>Vaccinioideae</taxon>
        <taxon>Vaccinieae</taxon>
        <taxon>Vaccinium</taxon>
    </lineage>
</organism>
<protein>
    <submittedName>
        <fullName evidence="1">Uncharacterized protein</fullName>
    </submittedName>
</protein>
<keyword evidence="2" id="KW-1185">Reference proteome</keyword>
<gene>
    <name evidence="1" type="ORF">Vadar_023270</name>
</gene>